<dbReference type="EMBL" id="AACS02000006">
    <property type="protein sequence ID" value="EAU84090.2"/>
    <property type="molecule type" value="Genomic_DNA"/>
</dbReference>
<dbReference type="GeneID" id="6014308"/>
<keyword evidence="3" id="KW-1185">Reference proteome</keyword>
<sequence length="459" mass="51784">MVSAENLNFDVLDLIFSYLSGQDLASIALVSRTFLAGVLPSLYRNVWFRLREGKAYAAGQVISPFAVILKHPNLGAYVRSIDIESVPYSISNHITRQPHPTFMRECAKAMAQCRNLMTFKCSLPNVVPSFLTSLQSKQRLTTLRIYASLTTEQTRLLSKIQGVENLVLEFASWNVIDALPRWVENGLSKSLRSLAFYMTNELNTETLERILEQVPELEGLHVMSCARVDHAATLKLLKYTPELEHLSMSVTENIGALPLLPPTLSNLRSLCIDAKYSRANSPVPGILQTILDYFKGSACQLSSFSLKMPDRKIGVGHPFVKNLLEMFGSSLKRMAFIDCHLEFESLRLMSKKCVQLERLTVVVPPKDIYSFTDALKPSKSLKTLINLDNNHHVHGVRPPINQENVEHMFECITSLHTVVSDKRVWVRKELGHGYVHAKIERRLPPGPRSLWFLPSSSKI</sequence>
<dbReference type="STRING" id="240176.A8NZT7"/>
<dbReference type="AlphaFoldDB" id="A8NZT7"/>
<dbReference type="HOGENOM" id="CLU_046749_0_0_1"/>
<accession>A8NZT7</accession>
<proteinExistence type="predicted"/>
<evidence type="ECO:0000313" key="3">
    <source>
        <dbReference type="Proteomes" id="UP000001861"/>
    </source>
</evidence>
<evidence type="ECO:0000259" key="1">
    <source>
        <dbReference type="PROSITE" id="PS50181"/>
    </source>
</evidence>
<dbReference type="eggNOG" id="ENOG502SK45">
    <property type="taxonomic scope" value="Eukaryota"/>
</dbReference>
<dbReference type="Proteomes" id="UP000001861">
    <property type="component" value="Unassembled WGS sequence"/>
</dbReference>
<dbReference type="InParanoid" id="A8NZT7"/>
<dbReference type="KEGG" id="cci:CC1G_06952"/>
<gene>
    <name evidence="2" type="ORF">CC1G_06952</name>
</gene>
<dbReference type="PROSITE" id="PS50181">
    <property type="entry name" value="FBOX"/>
    <property type="match status" value="1"/>
</dbReference>
<organism evidence="2 3">
    <name type="scientific">Coprinopsis cinerea (strain Okayama-7 / 130 / ATCC MYA-4618 / FGSC 9003)</name>
    <name type="common">Inky cap fungus</name>
    <name type="synonym">Hormographiella aspergillata</name>
    <dbReference type="NCBI Taxonomy" id="240176"/>
    <lineage>
        <taxon>Eukaryota</taxon>
        <taxon>Fungi</taxon>
        <taxon>Dikarya</taxon>
        <taxon>Basidiomycota</taxon>
        <taxon>Agaricomycotina</taxon>
        <taxon>Agaricomycetes</taxon>
        <taxon>Agaricomycetidae</taxon>
        <taxon>Agaricales</taxon>
        <taxon>Agaricineae</taxon>
        <taxon>Psathyrellaceae</taxon>
        <taxon>Coprinopsis</taxon>
    </lineage>
</organism>
<feature type="domain" description="F-box" evidence="1">
    <location>
        <begin position="1"/>
        <end position="50"/>
    </location>
</feature>
<comment type="caution">
    <text evidence="2">The sequence shown here is derived from an EMBL/GenBank/DDBJ whole genome shotgun (WGS) entry which is preliminary data.</text>
</comment>
<dbReference type="RefSeq" id="XP_001837746.2">
    <property type="nucleotide sequence ID" value="XM_001837694.2"/>
</dbReference>
<dbReference type="Pfam" id="PF12937">
    <property type="entry name" value="F-box-like"/>
    <property type="match status" value="1"/>
</dbReference>
<dbReference type="SUPFAM" id="SSF52047">
    <property type="entry name" value="RNI-like"/>
    <property type="match status" value="1"/>
</dbReference>
<dbReference type="OrthoDB" id="3005567at2759"/>
<name>A8NZT7_COPC7</name>
<dbReference type="InterPro" id="IPR001810">
    <property type="entry name" value="F-box_dom"/>
</dbReference>
<protein>
    <recommendedName>
        <fullName evidence="1">F-box domain-containing protein</fullName>
    </recommendedName>
</protein>
<dbReference type="InterPro" id="IPR032675">
    <property type="entry name" value="LRR_dom_sf"/>
</dbReference>
<reference evidence="2 3" key="1">
    <citation type="journal article" date="2010" name="Proc. Natl. Acad. Sci. U.S.A.">
        <title>Insights into evolution of multicellular fungi from the assembled chromosomes of the mushroom Coprinopsis cinerea (Coprinus cinereus).</title>
        <authorList>
            <person name="Stajich J.E."/>
            <person name="Wilke S.K."/>
            <person name="Ahren D."/>
            <person name="Au C.H."/>
            <person name="Birren B.W."/>
            <person name="Borodovsky M."/>
            <person name="Burns C."/>
            <person name="Canback B."/>
            <person name="Casselton L.A."/>
            <person name="Cheng C.K."/>
            <person name="Deng J."/>
            <person name="Dietrich F.S."/>
            <person name="Fargo D.C."/>
            <person name="Farman M.L."/>
            <person name="Gathman A.C."/>
            <person name="Goldberg J."/>
            <person name="Guigo R."/>
            <person name="Hoegger P.J."/>
            <person name="Hooker J.B."/>
            <person name="Huggins A."/>
            <person name="James T.Y."/>
            <person name="Kamada T."/>
            <person name="Kilaru S."/>
            <person name="Kodira C."/>
            <person name="Kues U."/>
            <person name="Kupfer D."/>
            <person name="Kwan H.S."/>
            <person name="Lomsadze A."/>
            <person name="Li W."/>
            <person name="Lilly W.W."/>
            <person name="Ma L.J."/>
            <person name="Mackey A.J."/>
            <person name="Manning G."/>
            <person name="Martin F."/>
            <person name="Muraguchi H."/>
            <person name="Natvig D.O."/>
            <person name="Palmerini H."/>
            <person name="Ramesh M.A."/>
            <person name="Rehmeyer C.J."/>
            <person name="Roe B.A."/>
            <person name="Shenoy N."/>
            <person name="Stanke M."/>
            <person name="Ter-Hovhannisyan V."/>
            <person name="Tunlid A."/>
            <person name="Velagapudi R."/>
            <person name="Vision T.J."/>
            <person name="Zeng Q."/>
            <person name="Zolan M.E."/>
            <person name="Pukkila P.J."/>
        </authorList>
    </citation>
    <scope>NUCLEOTIDE SEQUENCE [LARGE SCALE GENOMIC DNA]</scope>
    <source>
        <strain evidence="3">Okayama-7 / 130 / ATCC MYA-4618 / FGSC 9003</strain>
    </source>
</reference>
<dbReference type="Gene3D" id="3.80.10.10">
    <property type="entry name" value="Ribonuclease Inhibitor"/>
    <property type="match status" value="1"/>
</dbReference>
<dbReference type="VEuPathDB" id="FungiDB:CC1G_06952"/>
<dbReference type="InterPro" id="IPR036047">
    <property type="entry name" value="F-box-like_dom_sf"/>
</dbReference>
<evidence type="ECO:0000313" key="2">
    <source>
        <dbReference type="EMBL" id="EAU84090.2"/>
    </source>
</evidence>
<dbReference type="SUPFAM" id="SSF81383">
    <property type="entry name" value="F-box domain"/>
    <property type="match status" value="1"/>
</dbReference>
<dbReference type="OMA" id="LYMITEL"/>